<dbReference type="Pfam" id="PF13116">
    <property type="entry name" value="YhdP"/>
    <property type="match status" value="1"/>
</dbReference>
<dbReference type="EMBL" id="VCJR02000001">
    <property type="protein sequence ID" value="NHK27798.1"/>
    <property type="molecule type" value="Genomic_DNA"/>
</dbReference>
<sequence length="1171" mass="125384">MKAKLGKACLLFFEGLAVCIALLAGLAFFAHWKISHGGLSLNLMSTPLAYAFEKRLSDGSDVAIGTLRLQRDIEDGEGKAGPLRIVVEDLMVSAPDGQDLVQLPQVAFRLRTGDLIRGRAMPRYVDISGAVLSVTRTEEGRIDFGIIRQQSQEDLSESGNFMESLFGEDGGYALDTLFEGAVLSDTTVTFTDNMTGQVWRTSGAKAEVWKTTSGFEMSLDAPFRVEGEEAWLRLNGALNERREQMTLKVTTQSAPVSNLVSMIAGRSAGERISATLSGSLEATADFTGEIQSSRIDLTMIDGDLRIGEMAIPISQVMLKADYLPERRTFSIDELDYAISGNEGNLRGFVSLGAVAEGAGLEPEVIEFHLAAQNLVIDLPGITAEPLAISESEFAGRYDVPGLHLTFDELTASYFGETIDGSLQVLLPQEEGQSTGVIADATITGTLSPQEVLRGWPLILAPDARLWIDEQLPSARISKINFVMDMPRGAIRPATALGEEMMTLSFAFDRATAYYVPGMTPITDARGTGTLKGNSFYLSTDTARIGSVAVPKGEVDIPAFMPAGAPAYFRASLDGGLQDILSIIDEEPLRFLEQAGFSPDRFAGNATFDFELMRPQLTYVPEEDYEFSGSGTFTEVFIEDIVGAYDVENADGTLELDEAGMRVAGNASLVGLPVDYVWTRTFEEVPDINLVANGTLDSQNADDLGMSVRQYLRGQVPFRLTAHQTGDVYDDISLNADLTGAQISLDMLNYNKLAGARGALDIALVPPVEGVEGSNWDIEKVSLDTEDLDIFASAELQPDGELVEASVQRLFIRDRADLRIGLARQGDTIAANIQGGYANIDLFGDNLFTGSGGGDDSGSMMPEDVRLSVKLDRLELNKGVVVNGYDALLSRSGGSLRDVAMSGDFEEQGAFVVTLENSEQNIGRELVVETDNLGAVAGGLFDISSIKGGTAAYRATLLTDGPVAGTLTAQDFRVANAPLIARLLSAGSLTGLSDILSGEGIEFTEVIADVQYDEGEMSIIDARATGPSLGVSVGGNVDFADDSFDINGAVAPAYGVNSMLGNIPGFGELLVSRKGEGVVAFSYMIDGPVAGPTVTVNALSLFTPGIFRRIFEPIRGGQPSTAELLEEAVLAAEEQAANAGAKRQYTASAEQMKLLRDNLSVFREQLEQTGEY</sequence>
<protein>
    <recommendedName>
        <fullName evidence="1">YhdP central domain-containing protein</fullName>
    </recommendedName>
</protein>
<gene>
    <name evidence="2" type="ORF">FF098_007785</name>
</gene>
<dbReference type="Proteomes" id="UP000818603">
    <property type="component" value="Unassembled WGS sequence"/>
</dbReference>
<evidence type="ECO:0000313" key="2">
    <source>
        <dbReference type="EMBL" id="NHK27798.1"/>
    </source>
</evidence>
<accession>A0ABX0HIF0</accession>
<organism evidence="2 3">
    <name type="scientific">Aquisalinus luteolus</name>
    <dbReference type="NCBI Taxonomy" id="1566827"/>
    <lineage>
        <taxon>Bacteria</taxon>
        <taxon>Pseudomonadati</taxon>
        <taxon>Pseudomonadota</taxon>
        <taxon>Alphaproteobacteria</taxon>
        <taxon>Parvularculales</taxon>
        <taxon>Parvularculaceae</taxon>
        <taxon>Aquisalinus</taxon>
    </lineage>
</organism>
<comment type="caution">
    <text evidence="2">The sequence shown here is derived from an EMBL/GenBank/DDBJ whole genome shotgun (WGS) entry which is preliminary data.</text>
</comment>
<evidence type="ECO:0000313" key="3">
    <source>
        <dbReference type="Proteomes" id="UP000818603"/>
    </source>
</evidence>
<dbReference type="PANTHER" id="PTHR38690:SF1">
    <property type="entry name" value="PROTEASE"/>
    <property type="match status" value="1"/>
</dbReference>
<reference evidence="2 3" key="1">
    <citation type="submission" date="2020-02" db="EMBL/GenBank/DDBJ databases">
        <title>Genome sequence of Parvularcula flava strain NH6-79.</title>
        <authorList>
            <person name="Abdul Karim M.H."/>
            <person name="Lam M.Q."/>
            <person name="Chen S.J."/>
            <person name="Yahya A."/>
            <person name="Shahir S."/>
            <person name="Shamsir M.S."/>
            <person name="Chong C.S."/>
        </authorList>
    </citation>
    <scope>NUCLEOTIDE SEQUENCE [LARGE SCALE GENOMIC DNA]</scope>
    <source>
        <strain evidence="2 3">NH6-79</strain>
    </source>
</reference>
<dbReference type="InterPro" id="IPR011836">
    <property type="entry name" value="YhdP"/>
</dbReference>
<dbReference type="InterPro" id="IPR025263">
    <property type="entry name" value="YhdP_central"/>
</dbReference>
<evidence type="ECO:0000259" key="1">
    <source>
        <dbReference type="Pfam" id="PF13116"/>
    </source>
</evidence>
<proteinExistence type="predicted"/>
<dbReference type="PANTHER" id="PTHR38690">
    <property type="entry name" value="PROTEASE-RELATED"/>
    <property type="match status" value="1"/>
</dbReference>
<keyword evidence="3" id="KW-1185">Reference proteome</keyword>
<dbReference type="RefSeq" id="WP_155139032.1">
    <property type="nucleotide sequence ID" value="NZ_BMGZ01000001.1"/>
</dbReference>
<feature type="domain" description="YhdP central" evidence="1">
    <location>
        <begin position="362"/>
        <end position="762"/>
    </location>
</feature>
<name>A0ABX0HIF0_9PROT</name>